<reference evidence="2 3" key="1">
    <citation type="submission" date="2018-01" db="EMBL/GenBank/DDBJ databases">
        <title>G. obscuriglobus.</title>
        <authorList>
            <person name="Franke J."/>
            <person name="Blomberg W."/>
            <person name="Selmecki A."/>
        </authorList>
    </citation>
    <scope>NUCLEOTIDE SEQUENCE [LARGE SCALE GENOMIC DNA]</scope>
    <source>
        <strain evidence="2 3">DSM 5831</strain>
    </source>
</reference>
<evidence type="ECO:0000313" key="2">
    <source>
        <dbReference type="EMBL" id="AWM41955.1"/>
    </source>
</evidence>
<dbReference type="AlphaFoldDB" id="A0A2Z3HG56"/>
<feature type="chain" id="PRO_5016418203" evidence="1">
    <location>
        <begin position="22"/>
        <end position="131"/>
    </location>
</feature>
<keyword evidence="3" id="KW-1185">Reference proteome</keyword>
<name>A0A2Z3HG56_9BACT</name>
<organism evidence="2 3">
    <name type="scientific">Gemmata obscuriglobus</name>
    <dbReference type="NCBI Taxonomy" id="114"/>
    <lineage>
        <taxon>Bacteria</taxon>
        <taxon>Pseudomonadati</taxon>
        <taxon>Planctomycetota</taxon>
        <taxon>Planctomycetia</taxon>
        <taxon>Gemmatales</taxon>
        <taxon>Gemmataceae</taxon>
        <taxon>Gemmata</taxon>
    </lineage>
</organism>
<evidence type="ECO:0000313" key="3">
    <source>
        <dbReference type="Proteomes" id="UP000245802"/>
    </source>
</evidence>
<sequence>MALAAPVALAATLFSPGTAEAANRFAVTGIENKSTHTITYQYKWGDDPWHTATLKPGETRLHWWTYSKANENKSPALRVRFDSEFDPKQKPFFIEYALKRSAAPAHDWEDAHKYVFTNDGNKFFIDLHEKK</sequence>
<accession>A0A2Z3HG56</accession>
<keyword evidence="1" id="KW-0732">Signal</keyword>
<evidence type="ECO:0000256" key="1">
    <source>
        <dbReference type="SAM" id="SignalP"/>
    </source>
</evidence>
<gene>
    <name evidence="2" type="ORF">C1280_36500</name>
</gene>
<proteinExistence type="predicted"/>
<dbReference type="EMBL" id="CP025958">
    <property type="protein sequence ID" value="AWM41955.1"/>
    <property type="molecule type" value="Genomic_DNA"/>
</dbReference>
<feature type="signal peptide" evidence="1">
    <location>
        <begin position="1"/>
        <end position="21"/>
    </location>
</feature>
<dbReference type="KEGG" id="gog:C1280_36500"/>
<protein>
    <submittedName>
        <fullName evidence="2">Uncharacterized protein</fullName>
    </submittedName>
</protein>
<dbReference type="Proteomes" id="UP000245802">
    <property type="component" value="Chromosome"/>
</dbReference>